<sequence>MSIPLPADDELSDKNRRLLRGLPDANIFRMVANAPNSLKPFLDLAGSLLMQSEFDKRAREIAVLRIATITGSHYEWAQHVRIAKLVGVTDDEIERVGVDGPVSGFDASTRLVIDAAEDLTRNVRLDDRLLEALLAEHGTRRTTEFILCCSYFNMVSRFLESTRVPLEAAPLI</sequence>
<keyword evidence="3" id="KW-1185">Reference proteome</keyword>
<gene>
    <name evidence="2" type="ORF">GCM10020366_19850</name>
</gene>
<dbReference type="InterPro" id="IPR029032">
    <property type="entry name" value="AhpD-like"/>
</dbReference>
<evidence type="ECO:0000259" key="1">
    <source>
        <dbReference type="Pfam" id="PF02627"/>
    </source>
</evidence>
<reference evidence="3" key="1">
    <citation type="journal article" date="2019" name="Int. J. Syst. Evol. Microbiol.">
        <title>The Global Catalogue of Microorganisms (GCM) 10K type strain sequencing project: providing services to taxonomists for standard genome sequencing and annotation.</title>
        <authorList>
            <consortium name="The Broad Institute Genomics Platform"/>
            <consortium name="The Broad Institute Genome Sequencing Center for Infectious Disease"/>
            <person name="Wu L."/>
            <person name="Ma J."/>
        </authorList>
    </citation>
    <scope>NUCLEOTIDE SEQUENCE [LARGE SCALE GENOMIC DNA]</scope>
    <source>
        <strain evidence="3">JCM 9687</strain>
    </source>
</reference>
<dbReference type="RefSeq" id="WP_258348080.1">
    <property type="nucleotide sequence ID" value="NZ_BAAAYK010000038.1"/>
</dbReference>
<evidence type="ECO:0000313" key="2">
    <source>
        <dbReference type="EMBL" id="GAA3356304.1"/>
    </source>
</evidence>
<dbReference type="PANTHER" id="PTHR34846">
    <property type="entry name" value="4-CARBOXYMUCONOLACTONE DECARBOXYLASE FAMILY PROTEIN (AFU_ORTHOLOGUE AFUA_6G11590)"/>
    <property type="match status" value="1"/>
</dbReference>
<organism evidence="2 3">
    <name type="scientific">Saccharopolyspora gregorii</name>
    <dbReference type="NCBI Taxonomy" id="33914"/>
    <lineage>
        <taxon>Bacteria</taxon>
        <taxon>Bacillati</taxon>
        <taxon>Actinomycetota</taxon>
        <taxon>Actinomycetes</taxon>
        <taxon>Pseudonocardiales</taxon>
        <taxon>Pseudonocardiaceae</taxon>
        <taxon>Saccharopolyspora</taxon>
    </lineage>
</organism>
<accession>A0ABP6RL79</accession>
<dbReference type="Proteomes" id="UP001500483">
    <property type="component" value="Unassembled WGS sequence"/>
</dbReference>
<proteinExistence type="predicted"/>
<feature type="domain" description="Carboxymuconolactone decarboxylase-like" evidence="1">
    <location>
        <begin position="37"/>
        <end position="108"/>
    </location>
</feature>
<evidence type="ECO:0000313" key="3">
    <source>
        <dbReference type="Proteomes" id="UP001500483"/>
    </source>
</evidence>
<dbReference type="PANTHER" id="PTHR34846:SF11">
    <property type="entry name" value="4-CARBOXYMUCONOLACTONE DECARBOXYLASE FAMILY PROTEIN (AFU_ORTHOLOGUE AFUA_6G11590)"/>
    <property type="match status" value="1"/>
</dbReference>
<dbReference type="Pfam" id="PF02627">
    <property type="entry name" value="CMD"/>
    <property type="match status" value="1"/>
</dbReference>
<dbReference type="SUPFAM" id="SSF69118">
    <property type="entry name" value="AhpD-like"/>
    <property type="match status" value="1"/>
</dbReference>
<dbReference type="EMBL" id="BAAAYK010000038">
    <property type="protein sequence ID" value="GAA3356304.1"/>
    <property type="molecule type" value="Genomic_DNA"/>
</dbReference>
<protein>
    <submittedName>
        <fullName evidence="2">Carboxymuconolactone decarboxylase family protein</fullName>
    </submittedName>
</protein>
<dbReference type="InterPro" id="IPR003779">
    <property type="entry name" value="CMD-like"/>
</dbReference>
<dbReference type="Gene3D" id="1.20.1290.10">
    <property type="entry name" value="AhpD-like"/>
    <property type="match status" value="1"/>
</dbReference>
<comment type="caution">
    <text evidence="2">The sequence shown here is derived from an EMBL/GenBank/DDBJ whole genome shotgun (WGS) entry which is preliminary data.</text>
</comment>
<name>A0ABP6RL79_9PSEU</name>